<feature type="transmembrane region" description="Helical" evidence="8">
    <location>
        <begin position="307"/>
        <end position="327"/>
    </location>
</feature>
<keyword evidence="10" id="KW-1185">Reference proteome</keyword>
<dbReference type="GO" id="GO:0005886">
    <property type="term" value="C:plasma membrane"/>
    <property type="evidence" value="ECO:0007669"/>
    <property type="project" value="UniProtKB-SubCell"/>
</dbReference>
<evidence type="ECO:0000256" key="6">
    <source>
        <dbReference type="ARBA" id="ARBA00022989"/>
    </source>
</evidence>
<keyword evidence="6 8" id="KW-1133">Transmembrane helix</keyword>
<evidence type="ECO:0000256" key="1">
    <source>
        <dbReference type="ARBA" id="ARBA00004429"/>
    </source>
</evidence>
<evidence type="ECO:0000256" key="5">
    <source>
        <dbReference type="ARBA" id="ARBA00022692"/>
    </source>
</evidence>
<reference evidence="9" key="1">
    <citation type="journal article" date="2021" name="Nat. Commun.">
        <title>Genetic determinants of endophytism in the Arabidopsis root mycobiome.</title>
        <authorList>
            <person name="Mesny F."/>
            <person name="Miyauchi S."/>
            <person name="Thiergart T."/>
            <person name="Pickel B."/>
            <person name="Atanasova L."/>
            <person name="Karlsson M."/>
            <person name="Huettel B."/>
            <person name="Barry K.W."/>
            <person name="Haridas S."/>
            <person name="Chen C."/>
            <person name="Bauer D."/>
            <person name="Andreopoulos W."/>
            <person name="Pangilinan J."/>
            <person name="LaButti K."/>
            <person name="Riley R."/>
            <person name="Lipzen A."/>
            <person name="Clum A."/>
            <person name="Drula E."/>
            <person name="Henrissat B."/>
            <person name="Kohler A."/>
            <person name="Grigoriev I.V."/>
            <person name="Martin F.M."/>
            <person name="Hacquard S."/>
        </authorList>
    </citation>
    <scope>NUCLEOTIDE SEQUENCE</scope>
    <source>
        <strain evidence="9">MPI-SDFR-AT-0117</strain>
    </source>
</reference>
<gene>
    <name evidence="9" type="ORF">F5X68DRAFT_226243</name>
</gene>
<dbReference type="PANTHER" id="PTHR30574">
    <property type="entry name" value="INNER MEMBRANE PROTEIN YEDE"/>
    <property type="match status" value="1"/>
</dbReference>
<dbReference type="AlphaFoldDB" id="A0A9P9AG40"/>
<evidence type="ECO:0000256" key="4">
    <source>
        <dbReference type="ARBA" id="ARBA00022519"/>
    </source>
</evidence>
<dbReference type="Proteomes" id="UP000770015">
    <property type="component" value="Unassembled WGS sequence"/>
</dbReference>
<dbReference type="InterPro" id="IPR007272">
    <property type="entry name" value="Sulf_transp_TsuA/YedE"/>
</dbReference>
<keyword evidence="7 8" id="KW-0472">Membrane</keyword>
<keyword evidence="2" id="KW-0813">Transport</keyword>
<organism evidence="9 10">
    <name type="scientific">Plectosphaerella plurivora</name>
    <dbReference type="NCBI Taxonomy" id="936078"/>
    <lineage>
        <taxon>Eukaryota</taxon>
        <taxon>Fungi</taxon>
        <taxon>Dikarya</taxon>
        <taxon>Ascomycota</taxon>
        <taxon>Pezizomycotina</taxon>
        <taxon>Sordariomycetes</taxon>
        <taxon>Hypocreomycetidae</taxon>
        <taxon>Glomerellales</taxon>
        <taxon>Plectosphaerellaceae</taxon>
        <taxon>Plectosphaerella</taxon>
    </lineage>
</organism>
<evidence type="ECO:0000313" key="10">
    <source>
        <dbReference type="Proteomes" id="UP000770015"/>
    </source>
</evidence>
<evidence type="ECO:0000256" key="3">
    <source>
        <dbReference type="ARBA" id="ARBA00022475"/>
    </source>
</evidence>
<comment type="subcellular location">
    <subcellularLocation>
        <location evidence="1">Cell inner membrane</location>
        <topology evidence="1">Multi-pass membrane protein</topology>
    </subcellularLocation>
</comment>
<dbReference type="PANTHER" id="PTHR30574:SF1">
    <property type="entry name" value="SULPHUR TRANSPORT DOMAIN-CONTAINING PROTEIN"/>
    <property type="match status" value="1"/>
</dbReference>
<name>A0A9P9AG40_9PEZI</name>
<feature type="transmembrane region" description="Helical" evidence="8">
    <location>
        <begin position="190"/>
        <end position="210"/>
    </location>
</feature>
<evidence type="ECO:0000313" key="9">
    <source>
        <dbReference type="EMBL" id="KAH6696843.1"/>
    </source>
</evidence>
<dbReference type="Pfam" id="PF04143">
    <property type="entry name" value="Sulf_transp"/>
    <property type="match status" value="1"/>
</dbReference>
<proteinExistence type="predicted"/>
<feature type="transmembrane region" description="Helical" evidence="8">
    <location>
        <begin position="247"/>
        <end position="269"/>
    </location>
</feature>
<sequence>MAAIISGAAFGAALVASGMYQPSVILGQFDFTNFQMLQTFLTAAASSTLVVNTLSATGYTDPAPRSPSRLGIFSYDGNIIGGALLGTGMAVSGSCPGTVLAQVGVGLPSGLYSLQGAIVGGVLWSGFLKRWLMSRSTTDAKSTTADTAPAKLTVQEQSGVSKATVFIGLESFFVLAILAIQTQAPRNASVISPIVGGLLIGLAQFVSLVLRKSMLGVSTSFEEAGNYFWWVAGGASPKKEPSSYGSIVFSAGAVLGAWVLATVIPSLAAGASRTSVQPLAAVAGGLLISLGARIAGGCTSGHGISGVSLFSTSSFITVVAMFSAAIFTSAATN</sequence>
<keyword evidence="4" id="KW-0997">Cell inner membrane</keyword>
<accession>A0A9P9AG40</accession>
<evidence type="ECO:0000256" key="2">
    <source>
        <dbReference type="ARBA" id="ARBA00022448"/>
    </source>
</evidence>
<evidence type="ECO:0000256" key="7">
    <source>
        <dbReference type="ARBA" id="ARBA00023136"/>
    </source>
</evidence>
<feature type="transmembrane region" description="Helical" evidence="8">
    <location>
        <begin position="165"/>
        <end position="184"/>
    </location>
</feature>
<keyword evidence="3" id="KW-1003">Cell membrane</keyword>
<protein>
    <submittedName>
        <fullName evidence="9">YeeE/YedE family protein</fullName>
    </submittedName>
</protein>
<keyword evidence="5 8" id="KW-0812">Transmembrane</keyword>
<feature type="transmembrane region" description="Helical" evidence="8">
    <location>
        <begin position="37"/>
        <end position="60"/>
    </location>
</feature>
<dbReference type="OrthoDB" id="10254418at2759"/>
<feature type="transmembrane region" description="Helical" evidence="8">
    <location>
        <begin position="275"/>
        <end position="295"/>
    </location>
</feature>
<feature type="transmembrane region" description="Helical" evidence="8">
    <location>
        <begin position="72"/>
        <end position="91"/>
    </location>
</feature>
<dbReference type="EMBL" id="JAGSXJ010000001">
    <property type="protein sequence ID" value="KAH6696843.1"/>
    <property type="molecule type" value="Genomic_DNA"/>
</dbReference>
<evidence type="ECO:0000256" key="8">
    <source>
        <dbReference type="SAM" id="Phobius"/>
    </source>
</evidence>
<comment type="caution">
    <text evidence="9">The sequence shown here is derived from an EMBL/GenBank/DDBJ whole genome shotgun (WGS) entry which is preliminary data.</text>
</comment>
<feature type="transmembrane region" description="Helical" evidence="8">
    <location>
        <begin position="111"/>
        <end position="128"/>
    </location>
</feature>